<proteinExistence type="inferred from homology"/>
<name>A0A7C4U6L0_UNCW3</name>
<dbReference type="SMART" id="SM00849">
    <property type="entry name" value="Lactamase_B"/>
    <property type="match status" value="1"/>
</dbReference>
<dbReference type="Pfam" id="PF00753">
    <property type="entry name" value="Lactamase_B"/>
    <property type="match status" value="1"/>
</dbReference>
<dbReference type="InterPro" id="IPR050114">
    <property type="entry name" value="UPF0173_UPF0282_UlaG_hydrolase"/>
</dbReference>
<reference evidence="2" key="1">
    <citation type="journal article" date="2020" name="mSystems">
        <title>Genome- and Community-Level Interaction Insights into Carbon Utilization and Element Cycling Functions of Hydrothermarchaeota in Hydrothermal Sediment.</title>
        <authorList>
            <person name="Zhou Z."/>
            <person name="Liu Y."/>
            <person name="Xu W."/>
            <person name="Pan J."/>
            <person name="Luo Z.H."/>
            <person name="Li M."/>
        </authorList>
    </citation>
    <scope>NUCLEOTIDE SEQUENCE [LARGE SCALE GENOMIC DNA]</scope>
    <source>
        <strain evidence="2">SpSt-780</strain>
    </source>
</reference>
<dbReference type="PANTHER" id="PTHR43546:SF4">
    <property type="entry name" value="UPF0282 PROTEIN MJ1629"/>
    <property type="match status" value="1"/>
</dbReference>
<sequence length="263" mass="31043">MEIIPIASDSIGVRSFSVFIRCEKMNIIIDPGIDLSPDRFGLPPHKREIERFLFLKKRINEYINASDVIIITHFHHDHFSKDFVPIYKGKILIMKDFRNVNYMQQKRSKEITDIIKDYHFGDGKEFSLKDVKFIFSKPLPHGKTPATVISVLIEEKGFKFLYSSDISGPVFEEQTDFIVSMKPDFLIIDGPPLYIDRNLKKIFLKELEKILNFNPFLIIDHHLSREQNFRDEIKEINFETFASFNKSKEEPLESMRKKMWMEC</sequence>
<dbReference type="HAMAP" id="MF_01406">
    <property type="entry name" value="UPF0282"/>
    <property type="match status" value="1"/>
</dbReference>
<protein>
    <submittedName>
        <fullName evidence="2">MBL fold metallo-hydrolase</fullName>
    </submittedName>
</protein>
<dbReference type="InterPro" id="IPR014426">
    <property type="entry name" value="UPF0282_hydrls"/>
</dbReference>
<accession>A0A7C4U6L0</accession>
<dbReference type="GO" id="GO:0016787">
    <property type="term" value="F:hydrolase activity"/>
    <property type="evidence" value="ECO:0007669"/>
    <property type="project" value="UniProtKB-KW"/>
</dbReference>
<evidence type="ECO:0000313" key="2">
    <source>
        <dbReference type="EMBL" id="HGW91356.1"/>
    </source>
</evidence>
<gene>
    <name evidence="2" type="ORF">ENV67_02290</name>
</gene>
<dbReference type="PIRSF" id="PIRSF004944">
    <property type="entry name" value="UCP004944_hydrls"/>
    <property type="match status" value="1"/>
</dbReference>
<keyword evidence="2" id="KW-0378">Hydrolase</keyword>
<organism evidence="2">
    <name type="scientific">candidate division WOR-3 bacterium</name>
    <dbReference type="NCBI Taxonomy" id="2052148"/>
    <lineage>
        <taxon>Bacteria</taxon>
        <taxon>Bacteria division WOR-3</taxon>
    </lineage>
</organism>
<evidence type="ECO:0000259" key="1">
    <source>
        <dbReference type="SMART" id="SM00849"/>
    </source>
</evidence>
<dbReference type="InterPro" id="IPR001279">
    <property type="entry name" value="Metallo-B-lactamas"/>
</dbReference>
<feature type="domain" description="Metallo-beta-lactamase" evidence="1">
    <location>
        <begin position="14"/>
        <end position="222"/>
    </location>
</feature>
<dbReference type="AlphaFoldDB" id="A0A7C4U6L0"/>
<dbReference type="PANTHER" id="PTHR43546">
    <property type="entry name" value="UPF0173 METAL-DEPENDENT HYDROLASE MJ1163-RELATED"/>
    <property type="match status" value="1"/>
</dbReference>
<dbReference type="SUPFAM" id="SSF56281">
    <property type="entry name" value="Metallo-hydrolase/oxidoreductase"/>
    <property type="match status" value="1"/>
</dbReference>
<dbReference type="Gene3D" id="3.60.15.10">
    <property type="entry name" value="Ribonuclease Z/Hydroxyacylglutathione hydrolase-like"/>
    <property type="match status" value="1"/>
</dbReference>
<comment type="caution">
    <text evidence="2">The sequence shown here is derived from an EMBL/GenBank/DDBJ whole genome shotgun (WGS) entry which is preliminary data.</text>
</comment>
<dbReference type="EMBL" id="DTHG01000028">
    <property type="protein sequence ID" value="HGW91356.1"/>
    <property type="molecule type" value="Genomic_DNA"/>
</dbReference>
<dbReference type="InterPro" id="IPR036866">
    <property type="entry name" value="RibonucZ/Hydroxyglut_hydro"/>
</dbReference>